<evidence type="ECO:0000313" key="2">
    <source>
        <dbReference type="Proteomes" id="UP000001075"/>
    </source>
</evidence>
<sequence>MAAPKQGVSRVVMCSVAPAVVCLCLKMAPSAHAPSFLASCIHPTTTSVCVNHVGGPYSHGTSNT</sequence>
<dbReference type="InParanoid" id="G3IAI0"/>
<name>G3IAI0_CRIGR</name>
<proteinExistence type="predicted"/>
<reference evidence="2" key="1">
    <citation type="journal article" date="2011" name="Nat. Biotechnol.">
        <title>The genomic sequence of the Chinese hamster ovary (CHO)-K1 cell line.</title>
        <authorList>
            <person name="Xu X."/>
            <person name="Nagarajan H."/>
            <person name="Lewis N.E."/>
            <person name="Pan S."/>
            <person name="Cai Z."/>
            <person name="Liu X."/>
            <person name="Chen W."/>
            <person name="Xie M."/>
            <person name="Wang W."/>
            <person name="Hammond S."/>
            <person name="Andersen M.R."/>
            <person name="Neff N."/>
            <person name="Passarelli B."/>
            <person name="Koh W."/>
            <person name="Fan H.C."/>
            <person name="Wang J."/>
            <person name="Gui Y."/>
            <person name="Lee K.H."/>
            <person name="Betenbaugh M.J."/>
            <person name="Quake S.R."/>
            <person name="Famili I."/>
            <person name="Palsson B.O."/>
            <person name="Wang J."/>
        </authorList>
    </citation>
    <scope>NUCLEOTIDE SEQUENCE [LARGE SCALE GENOMIC DNA]</scope>
    <source>
        <strain evidence="2">CHO K1 cell line</strain>
    </source>
</reference>
<dbReference type="EMBL" id="JH001713">
    <property type="protein sequence ID" value="EGW12435.1"/>
    <property type="molecule type" value="Genomic_DNA"/>
</dbReference>
<protein>
    <submittedName>
        <fullName evidence="1">Uncharacterized protein</fullName>
    </submittedName>
</protein>
<dbReference type="AlphaFoldDB" id="G3IAI0"/>
<organism evidence="1 2">
    <name type="scientific">Cricetulus griseus</name>
    <name type="common">Chinese hamster</name>
    <name type="synonym">Cricetulus barabensis griseus</name>
    <dbReference type="NCBI Taxonomy" id="10029"/>
    <lineage>
        <taxon>Eukaryota</taxon>
        <taxon>Metazoa</taxon>
        <taxon>Chordata</taxon>
        <taxon>Craniata</taxon>
        <taxon>Vertebrata</taxon>
        <taxon>Euteleostomi</taxon>
        <taxon>Mammalia</taxon>
        <taxon>Eutheria</taxon>
        <taxon>Euarchontoglires</taxon>
        <taxon>Glires</taxon>
        <taxon>Rodentia</taxon>
        <taxon>Myomorpha</taxon>
        <taxon>Muroidea</taxon>
        <taxon>Cricetidae</taxon>
        <taxon>Cricetinae</taxon>
        <taxon>Cricetulus</taxon>
    </lineage>
</organism>
<gene>
    <name evidence="1" type="ORF">I79_020602</name>
</gene>
<accession>G3IAI0</accession>
<dbReference type="Proteomes" id="UP000001075">
    <property type="component" value="Unassembled WGS sequence"/>
</dbReference>
<evidence type="ECO:0000313" key="1">
    <source>
        <dbReference type="EMBL" id="EGW12435.1"/>
    </source>
</evidence>